<dbReference type="EMBL" id="JAVRRF010000010">
    <property type="protein sequence ID" value="KAK5060681.1"/>
    <property type="molecule type" value="Genomic_DNA"/>
</dbReference>
<keyword evidence="2" id="KW-1185">Reference proteome</keyword>
<evidence type="ECO:0000313" key="2">
    <source>
        <dbReference type="Proteomes" id="UP001345691"/>
    </source>
</evidence>
<comment type="caution">
    <text evidence="1">The sequence shown here is derived from an EMBL/GenBank/DDBJ whole genome shotgun (WGS) entry which is preliminary data.</text>
</comment>
<evidence type="ECO:0008006" key="3">
    <source>
        <dbReference type="Google" id="ProtNLM"/>
    </source>
</evidence>
<dbReference type="Gene3D" id="3.80.10.10">
    <property type="entry name" value="Ribonuclease Inhibitor"/>
    <property type="match status" value="1"/>
</dbReference>
<reference evidence="1 2" key="1">
    <citation type="submission" date="2023-08" db="EMBL/GenBank/DDBJ databases">
        <title>Black Yeasts Isolated from many extreme environments.</title>
        <authorList>
            <person name="Coleine C."/>
            <person name="Stajich J.E."/>
            <person name="Selbmann L."/>
        </authorList>
    </citation>
    <scope>NUCLEOTIDE SEQUENCE [LARGE SCALE GENOMIC DNA]</scope>
    <source>
        <strain evidence="1 2">CCFEE 6328</strain>
    </source>
</reference>
<dbReference type="Proteomes" id="UP001345691">
    <property type="component" value="Unassembled WGS sequence"/>
</dbReference>
<organism evidence="1 2">
    <name type="scientific">Exophiala sideris</name>
    <dbReference type="NCBI Taxonomy" id="1016849"/>
    <lineage>
        <taxon>Eukaryota</taxon>
        <taxon>Fungi</taxon>
        <taxon>Dikarya</taxon>
        <taxon>Ascomycota</taxon>
        <taxon>Pezizomycotina</taxon>
        <taxon>Eurotiomycetes</taxon>
        <taxon>Chaetothyriomycetidae</taxon>
        <taxon>Chaetothyriales</taxon>
        <taxon>Herpotrichiellaceae</taxon>
        <taxon>Exophiala</taxon>
    </lineage>
</organism>
<protein>
    <recommendedName>
        <fullName evidence="3">F-box domain-containing protein</fullName>
    </recommendedName>
</protein>
<gene>
    <name evidence="1" type="ORF">LTR69_005280</name>
</gene>
<proteinExistence type="predicted"/>
<dbReference type="SUPFAM" id="SSF52047">
    <property type="entry name" value="RNI-like"/>
    <property type="match status" value="1"/>
</dbReference>
<sequence>MAFLANEILLKIIDELRDDRTALVNLAKTCKHFYAMTEAHRFRKVHLRTKGDLLLLKGHLQSNYFLHNMVETLVIGPEQMIREEDFWQLKQTAKWFRGLKHLAIRYPQQAVTTNHEALFYSIRGSHQFIPAALRSCTLVFDDNATTPQASITLLAPLFSRSRLEELNIVGARLDDISPHFMRSTTPVKTLRLENCHSDTVILYHLRPMLRMSKALQTFSFSMDVTSFYQLPAHAYDDVSEPEYMKRLLRVLGDCHGKSLTRLELKFNYTKILGSMCPTDTPVDLFANLLAKFVQLKHFELGLREWEWSDFRPAQPRHLEAGGHRTQIHLFLSLLPNTLESFKLRLIDGPGVPVTGMQYLCEKIIEWKAEQVDLKLFELEYVENRDPATTACIMQRAQIQETGKALKEEGIQFRVYETVVEKAEARGMVHGLHLPTFVRVYDSYGNGAFEGQGTKMELMGDWYRNCGERVY</sequence>
<evidence type="ECO:0000313" key="1">
    <source>
        <dbReference type="EMBL" id="KAK5060681.1"/>
    </source>
</evidence>
<name>A0ABR0JBK3_9EURO</name>
<dbReference type="InterPro" id="IPR032675">
    <property type="entry name" value="LRR_dom_sf"/>
</dbReference>
<accession>A0ABR0JBK3</accession>